<gene>
    <name evidence="2" type="primary">tagE</name>
    <name evidence="2" type="ORF">NCTC11801_03994</name>
</gene>
<dbReference type="Proteomes" id="UP000254208">
    <property type="component" value="Unassembled WGS sequence"/>
</dbReference>
<accession>A0A379FWF8</accession>
<dbReference type="EC" id="2.4.1.52" evidence="2"/>
<evidence type="ECO:0000313" key="2">
    <source>
        <dbReference type="EMBL" id="SUC32987.1"/>
    </source>
</evidence>
<proteinExistence type="predicted"/>
<keyword evidence="2" id="KW-0808">Transferase</keyword>
<dbReference type="PANTHER" id="PTHR45947">
    <property type="entry name" value="SULFOQUINOVOSYL TRANSFERASE SQD2"/>
    <property type="match status" value="1"/>
</dbReference>
<dbReference type="InterPro" id="IPR050194">
    <property type="entry name" value="Glycosyltransferase_grp1"/>
</dbReference>
<evidence type="ECO:0000313" key="3">
    <source>
        <dbReference type="Proteomes" id="UP000254208"/>
    </source>
</evidence>
<sequence length="216" mass="25019">MVDIINERKVSNKVKVIPNPVLNERNFLFKKKLRKNRTIKIITAGRLSYQKNQKFLITVVNQLKIEGYDVKLDIYGNGELENELKTLVTKLELDNNVFFKGYSDELEYKYKDYDIFCLSSLWEGFGNVFVEALASGLPLLSLDSPGGAKFIIHSNFVGMISSDDIYEYKNKLLDLVTNDTDEKILLRIAESRKYMTNTVSNLYLDEIMSIYEERLL</sequence>
<dbReference type="Gene3D" id="3.40.50.2000">
    <property type="entry name" value="Glycogen Phosphorylase B"/>
    <property type="match status" value="2"/>
</dbReference>
<name>A0A379FWF8_PRORE</name>
<dbReference type="Pfam" id="PF00534">
    <property type="entry name" value="Glycos_transf_1"/>
    <property type="match status" value="1"/>
</dbReference>
<dbReference type="GO" id="GO:0047265">
    <property type="term" value="F:poly(glycerol-phosphate) alpha-glucosyltransferase activity"/>
    <property type="evidence" value="ECO:0007669"/>
    <property type="project" value="UniProtKB-EC"/>
</dbReference>
<dbReference type="PANTHER" id="PTHR45947:SF3">
    <property type="entry name" value="SULFOQUINOVOSYL TRANSFERASE SQD2"/>
    <property type="match status" value="1"/>
</dbReference>
<keyword evidence="2" id="KW-0328">Glycosyltransferase</keyword>
<dbReference type="EMBL" id="UGTZ01000001">
    <property type="protein sequence ID" value="SUC32987.1"/>
    <property type="molecule type" value="Genomic_DNA"/>
</dbReference>
<dbReference type="AlphaFoldDB" id="A0A379FWF8"/>
<evidence type="ECO:0000259" key="1">
    <source>
        <dbReference type="Pfam" id="PF00534"/>
    </source>
</evidence>
<reference evidence="2 3" key="1">
    <citation type="submission" date="2018-06" db="EMBL/GenBank/DDBJ databases">
        <authorList>
            <consortium name="Pathogen Informatics"/>
            <person name="Doyle S."/>
        </authorList>
    </citation>
    <scope>NUCLEOTIDE SEQUENCE [LARGE SCALE GENOMIC DNA]</scope>
    <source>
        <strain evidence="2 3">NCTC11801</strain>
    </source>
</reference>
<protein>
    <submittedName>
        <fullName evidence="2">Probable poly(Glycerol-phosphate) alpha-glucosyltransferase</fullName>
        <ecNumber evidence="2">2.4.1.52</ecNumber>
    </submittedName>
</protein>
<organism evidence="2 3">
    <name type="scientific">Providencia rettgeri</name>
    <dbReference type="NCBI Taxonomy" id="587"/>
    <lineage>
        <taxon>Bacteria</taxon>
        <taxon>Pseudomonadati</taxon>
        <taxon>Pseudomonadota</taxon>
        <taxon>Gammaproteobacteria</taxon>
        <taxon>Enterobacterales</taxon>
        <taxon>Morganellaceae</taxon>
        <taxon>Providencia</taxon>
    </lineage>
</organism>
<dbReference type="InterPro" id="IPR001296">
    <property type="entry name" value="Glyco_trans_1"/>
</dbReference>
<dbReference type="SUPFAM" id="SSF53756">
    <property type="entry name" value="UDP-Glycosyltransferase/glycogen phosphorylase"/>
    <property type="match status" value="1"/>
</dbReference>
<feature type="domain" description="Glycosyl transferase family 1" evidence="1">
    <location>
        <begin position="26"/>
        <end position="179"/>
    </location>
</feature>